<dbReference type="NCBIfam" id="TIGR03718">
    <property type="entry name" value="R_switched_Alx"/>
    <property type="match status" value="1"/>
</dbReference>
<dbReference type="InterPro" id="IPR005496">
    <property type="entry name" value="Integral_membrane_TerC"/>
</dbReference>
<feature type="transmembrane region" description="Helical" evidence="6">
    <location>
        <begin position="236"/>
        <end position="258"/>
    </location>
</feature>
<keyword evidence="8" id="KW-1185">Reference proteome</keyword>
<dbReference type="Pfam" id="PF03741">
    <property type="entry name" value="TerC"/>
    <property type="match status" value="1"/>
</dbReference>
<evidence type="ECO:0000313" key="7">
    <source>
        <dbReference type="EMBL" id="CAI2719496.1"/>
    </source>
</evidence>
<feature type="transmembrane region" description="Helical" evidence="6">
    <location>
        <begin position="367"/>
        <end position="387"/>
    </location>
</feature>
<evidence type="ECO:0000256" key="1">
    <source>
        <dbReference type="ARBA" id="ARBA00004141"/>
    </source>
</evidence>
<gene>
    <name evidence="7" type="ORF">NSPWAT_2640</name>
</gene>
<sequence>MIWVWIGFVVMVLALLALDLGVIHKKNREMPVKEALAWVLFWVVLALAFNVFIYFLYEYQLFGPTPLMEEHSGRKAAFKFFTGYLVEKSLSVDNIFVFLLIFQYFSVPLKYQHRVLFWGILLAVVLRGVMIGFGISLLNHFQWMFYVFGGLLLITAARMPAAEQGSIDPDRNLFVRAVRAVVPVTMQHHEERFFVRQEGRWTATPLFLALILVETSDVVFAIDSIPAILSITRDSFLVYTSNIFAILGLRSMYFALAAVVSRFRYLNICLMFILGFIGVKMILTHHYHIPIEVSLGVIAGILSLGTVASYLDIRSGGTGMFEPIAEGAQTLARLTQRGGRRLVVFVVGITVLCAGVVLIFTPGPALVVIPAGLTILAMEFAWARWLLNQIKKRFKDIPDKLPPGLKDKLKRNADES</sequence>
<keyword evidence="4 6" id="KW-1133">Transmembrane helix</keyword>
<organism evidence="7 8">
    <name type="scientific">Nitrospina watsonii</name>
    <dbReference type="NCBI Taxonomy" id="1323948"/>
    <lineage>
        <taxon>Bacteria</taxon>
        <taxon>Pseudomonadati</taxon>
        <taxon>Nitrospinota/Tectimicrobiota group</taxon>
        <taxon>Nitrospinota</taxon>
        <taxon>Nitrospinia</taxon>
        <taxon>Nitrospinales</taxon>
        <taxon>Nitrospinaceae</taxon>
        <taxon>Nitrospina</taxon>
    </lineage>
</organism>
<comment type="subcellular location">
    <subcellularLocation>
        <location evidence="1">Membrane</location>
        <topology evidence="1">Multi-pass membrane protein</topology>
    </subcellularLocation>
</comment>
<feature type="transmembrane region" description="Helical" evidence="6">
    <location>
        <begin position="6"/>
        <end position="23"/>
    </location>
</feature>
<feature type="transmembrane region" description="Helical" evidence="6">
    <location>
        <begin position="289"/>
        <end position="311"/>
    </location>
</feature>
<proteinExistence type="inferred from homology"/>
<feature type="transmembrane region" description="Helical" evidence="6">
    <location>
        <begin position="206"/>
        <end position="230"/>
    </location>
</feature>
<feature type="transmembrane region" description="Helical" evidence="6">
    <location>
        <begin position="90"/>
        <end position="109"/>
    </location>
</feature>
<keyword evidence="3 6" id="KW-0812">Transmembrane</keyword>
<dbReference type="InterPro" id="IPR019099">
    <property type="entry name" value="Uncharacterised_PGPGW_TM"/>
</dbReference>
<comment type="similarity">
    <text evidence="2">Belongs to the TerC family.</text>
</comment>
<evidence type="ECO:0000313" key="8">
    <source>
        <dbReference type="Proteomes" id="UP001157733"/>
    </source>
</evidence>
<evidence type="ECO:0000256" key="4">
    <source>
        <dbReference type="ARBA" id="ARBA00022989"/>
    </source>
</evidence>
<evidence type="ECO:0000256" key="2">
    <source>
        <dbReference type="ARBA" id="ARBA00007511"/>
    </source>
</evidence>
<feature type="transmembrane region" description="Helical" evidence="6">
    <location>
        <begin position="342"/>
        <end position="361"/>
    </location>
</feature>
<dbReference type="Proteomes" id="UP001157733">
    <property type="component" value="Chromosome"/>
</dbReference>
<feature type="transmembrane region" description="Helical" evidence="6">
    <location>
        <begin position="35"/>
        <end position="57"/>
    </location>
</feature>
<feature type="transmembrane region" description="Helical" evidence="6">
    <location>
        <begin position="143"/>
        <end position="161"/>
    </location>
</feature>
<reference evidence="7 8" key="1">
    <citation type="submission" date="2022-09" db="EMBL/GenBank/DDBJ databases">
        <authorList>
            <person name="Kop L."/>
        </authorList>
    </citation>
    <scope>NUCLEOTIDE SEQUENCE [LARGE SCALE GENOMIC DNA]</scope>
    <source>
        <strain evidence="7 8">347</strain>
    </source>
</reference>
<accession>A0ABM9HH60</accession>
<keyword evidence="5 6" id="KW-0472">Membrane</keyword>
<dbReference type="PANTHER" id="PTHR30238">
    <property type="entry name" value="MEMBRANE BOUND PREDICTED REDOX MODULATOR"/>
    <property type="match status" value="1"/>
</dbReference>
<feature type="transmembrane region" description="Helical" evidence="6">
    <location>
        <begin position="116"/>
        <end position="137"/>
    </location>
</feature>
<protein>
    <recommendedName>
        <fullName evidence="9">Integral membrane protein TerC</fullName>
    </recommendedName>
</protein>
<feature type="transmembrane region" description="Helical" evidence="6">
    <location>
        <begin position="265"/>
        <end position="283"/>
    </location>
</feature>
<dbReference type="InterPro" id="IPR022369">
    <property type="entry name" value="Integral_membrane_TerC_rswitch"/>
</dbReference>
<evidence type="ECO:0000256" key="5">
    <source>
        <dbReference type="ARBA" id="ARBA00023136"/>
    </source>
</evidence>
<dbReference type="EMBL" id="OX336137">
    <property type="protein sequence ID" value="CAI2719496.1"/>
    <property type="molecule type" value="Genomic_DNA"/>
</dbReference>
<dbReference type="Pfam" id="PF09656">
    <property type="entry name" value="PGPGW"/>
    <property type="match status" value="1"/>
</dbReference>
<dbReference type="PANTHER" id="PTHR30238:SF0">
    <property type="entry name" value="THYLAKOID MEMBRANE PROTEIN TERC, CHLOROPLASTIC"/>
    <property type="match status" value="1"/>
</dbReference>
<dbReference type="RefSeq" id="WP_282012325.1">
    <property type="nucleotide sequence ID" value="NZ_OX336137.1"/>
</dbReference>
<name>A0ABM9HH60_9BACT</name>
<evidence type="ECO:0000256" key="6">
    <source>
        <dbReference type="SAM" id="Phobius"/>
    </source>
</evidence>
<evidence type="ECO:0000256" key="3">
    <source>
        <dbReference type="ARBA" id="ARBA00022692"/>
    </source>
</evidence>
<evidence type="ECO:0008006" key="9">
    <source>
        <dbReference type="Google" id="ProtNLM"/>
    </source>
</evidence>